<dbReference type="Pfam" id="PF00440">
    <property type="entry name" value="TetR_N"/>
    <property type="match status" value="1"/>
</dbReference>
<dbReference type="Gene3D" id="1.10.357.10">
    <property type="entry name" value="Tetracycline Repressor, domain 2"/>
    <property type="match status" value="1"/>
</dbReference>
<name>A0ABW1FCY6_9ACTN</name>
<dbReference type="PRINTS" id="PR00455">
    <property type="entry name" value="HTHTETR"/>
</dbReference>
<evidence type="ECO:0000256" key="4">
    <source>
        <dbReference type="PROSITE-ProRule" id="PRU00335"/>
    </source>
</evidence>
<keyword evidence="1" id="KW-0805">Transcription regulation</keyword>
<evidence type="ECO:0000256" key="3">
    <source>
        <dbReference type="ARBA" id="ARBA00023163"/>
    </source>
</evidence>
<dbReference type="PANTHER" id="PTHR30055:SF234">
    <property type="entry name" value="HTH-TYPE TRANSCRIPTIONAL REGULATOR BETI"/>
    <property type="match status" value="1"/>
</dbReference>
<dbReference type="SUPFAM" id="SSF48498">
    <property type="entry name" value="Tetracyclin repressor-like, C-terminal domain"/>
    <property type="match status" value="1"/>
</dbReference>
<dbReference type="Pfam" id="PF13305">
    <property type="entry name" value="TetR_C_33"/>
    <property type="match status" value="1"/>
</dbReference>
<organism evidence="6 7">
    <name type="scientific">Kitasatospora aburaviensis</name>
    <dbReference type="NCBI Taxonomy" id="67265"/>
    <lineage>
        <taxon>Bacteria</taxon>
        <taxon>Bacillati</taxon>
        <taxon>Actinomycetota</taxon>
        <taxon>Actinomycetes</taxon>
        <taxon>Kitasatosporales</taxon>
        <taxon>Streptomycetaceae</taxon>
        <taxon>Kitasatospora</taxon>
    </lineage>
</organism>
<reference evidence="7" key="1">
    <citation type="journal article" date="2019" name="Int. J. Syst. Evol. Microbiol.">
        <title>The Global Catalogue of Microorganisms (GCM) 10K type strain sequencing project: providing services to taxonomists for standard genome sequencing and annotation.</title>
        <authorList>
            <consortium name="The Broad Institute Genomics Platform"/>
            <consortium name="The Broad Institute Genome Sequencing Center for Infectious Disease"/>
            <person name="Wu L."/>
            <person name="Ma J."/>
        </authorList>
    </citation>
    <scope>NUCLEOTIDE SEQUENCE [LARGE SCALE GENOMIC DNA]</scope>
    <source>
        <strain evidence="7">CGMCC 4.1469</strain>
    </source>
</reference>
<accession>A0ABW1FCY6</accession>
<dbReference type="PROSITE" id="PS50977">
    <property type="entry name" value="HTH_TETR_2"/>
    <property type="match status" value="1"/>
</dbReference>
<dbReference type="InterPro" id="IPR025996">
    <property type="entry name" value="MT1864/Rv1816-like_C"/>
</dbReference>
<dbReference type="InterPro" id="IPR009057">
    <property type="entry name" value="Homeodomain-like_sf"/>
</dbReference>
<keyword evidence="2 4" id="KW-0238">DNA-binding</keyword>
<feature type="DNA-binding region" description="H-T-H motif" evidence="4">
    <location>
        <begin position="44"/>
        <end position="63"/>
    </location>
</feature>
<dbReference type="Proteomes" id="UP001596067">
    <property type="component" value="Unassembled WGS sequence"/>
</dbReference>
<keyword evidence="7" id="KW-1185">Reference proteome</keyword>
<evidence type="ECO:0000256" key="1">
    <source>
        <dbReference type="ARBA" id="ARBA00023015"/>
    </source>
</evidence>
<dbReference type="RefSeq" id="WP_313767260.1">
    <property type="nucleotide sequence ID" value="NZ_BAAAVH010000031.1"/>
</dbReference>
<dbReference type="SUPFAM" id="SSF46689">
    <property type="entry name" value="Homeodomain-like"/>
    <property type="match status" value="1"/>
</dbReference>
<evidence type="ECO:0000259" key="5">
    <source>
        <dbReference type="PROSITE" id="PS50977"/>
    </source>
</evidence>
<dbReference type="InterPro" id="IPR050109">
    <property type="entry name" value="HTH-type_TetR-like_transc_reg"/>
</dbReference>
<protein>
    <submittedName>
        <fullName evidence="6">TetR/AcrR family transcriptional regulator</fullName>
    </submittedName>
</protein>
<comment type="caution">
    <text evidence="6">The sequence shown here is derived from an EMBL/GenBank/DDBJ whole genome shotgun (WGS) entry which is preliminary data.</text>
</comment>
<dbReference type="InterPro" id="IPR001647">
    <property type="entry name" value="HTH_TetR"/>
</dbReference>
<keyword evidence="3" id="KW-0804">Transcription</keyword>
<evidence type="ECO:0000256" key="2">
    <source>
        <dbReference type="ARBA" id="ARBA00023125"/>
    </source>
</evidence>
<dbReference type="InterPro" id="IPR036271">
    <property type="entry name" value="Tet_transcr_reg_TetR-rel_C_sf"/>
</dbReference>
<evidence type="ECO:0000313" key="7">
    <source>
        <dbReference type="Proteomes" id="UP001596067"/>
    </source>
</evidence>
<proteinExistence type="predicted"/>
<dbReference type="PANTHER" id="PTHR30055">
    <property type="entry name" value="HTH-TYPE TRANSCRIPTIONAL REGULATOR RUTR"/>
    <property type="match status" value="1"/>
</dbReference>
<sequence length="248" mass="27285">MTTGRVGMPPPALTRRERTRLATIAEMMAVARRLLAEDGEHAVTIRAIAREMGMTAPAVYRYFESYEVLVREVRKDIFTEVSQAIQSAADSRADHSDAIGRLLAASRALRHWALTHRHEFSLILGTSPLSARAAHDDETQNAGWFLGSIFAALMAELWLQKPFPTPPDEQLPAGLRDQLDSLRASRGVNLPAAAIAAMLSGWARLHGLICLDVLGHLTFALPDTGNLFEYELARLSAEMGWADGYRAP</sequence>
<evidence type="ECO:0000313" key="6">
    <source>
        <dbReference type="EMBL" id="MFC5891034.1"/>
    </source>
</evidence>
<feature type="domain" description="HTH tetR-type" evidence="5">
    <location>
        <begin position="21"/>
        <end position="81"/>
    </location>
</feature>
<dbReference type="EMBL" id="JBHSOD010000116">
    <property type="protein sequence ID" value="MFC5891034.1"/>
    <property type="molecule type" value="Genomic_DNA"/>
</dbReference>
<gene>
    <name evidence="6" type="ORF">ACFP0N_39390</name>
</gene>